<protein>
    <submittedName>
        <fullName evidence="2">Uncharacterized protein</fullName>
    </submittedName>
</protein>
<reference evidence="2" key="2">
    <citation type="submission" date="2021-09" db="EMBL/GenBank/DDBJ databases">
        <authorList>
            <person name="Gilroy R."/>
        </authorList>
    </citation>
    <scope>NUCLEOTIDE SEQUENCE</scope>
    <source>
        <strain evidence="2">316</strain>
    </source>
</reference>
<feature type="transmembrane region" description="Helical" evidence="1">
    <location>
        <begin position="16"/>
        <end position="43"/>
    </location>
</feature>
<keyword evidence="1" id="KW-0812">Transmembrane</keyword>
<dbReference type="EMBL" id="DYYG01000026">
    <property type="protein sequence ID" value="HJE23689.1"/>
    <property type="molecule type" value="Genomic_DNA"/>
</dbReference>
<dbReference type="Proteomes" id="UP000742631">
    <property type="component" value="Unassembled WGS sequence"/>
</dbReference>
<organism evidence="2 3">
    <name type="scientific">Methylorubrum populi</name>
    <dbReference type="NCBI Taxonomy" id="223967"/>
    <lineage>
        <taxon>Bacteria</taxon>
        <taxon>Pseudomonadati</taxon>
        <taxon>Pseudomonadota</taxon>
        <taxon>Alphaproteobacteria</taxon>
        <taxon>Hyphomicrobiales</taxon>
        <taxon>Methylobacteriaceae</taxon>
        <taxon>Methylorubrum</taxon>
    </lineage>
</organism>
<accession>A0A921E1Q4</accession>
<proteinExistence type="predicted"/>
<keyword evidence="1" id="KW-0472">Membrane</keyword>
<reference evidence="2" key="1">
    <citation type="journal article" date="2021" name="PeerJ">
        <title>Extensive microbial diversity within the chicken gut microbiome revealed by metagenomics and culture.</title>
        <authorList>
            <person name="Gilroy R."/>
            <person name="Ravi A."/>
            <person name="Getino M."/>
            <person name="Pursley I."/>
            <person name="Horton D.L."/>
            <person name="Alikhan N.F."/>
            <person name="Baker D."/>
            <person name="Gharbi K."/>
            <person name="Hall N."/>
            <person name="Watson M."/>
            <person name="Adriaenssens E.M."/>
            <person name="Foster-Nyarko E."/>
            <person name="Jarju S."/>
            <person name="Secka A."/>
            <person name="Antonio M."/>
            <person name="Oren A."/>
            <person name="Chaudhuri R.R."/>
            <person name="La Ragione R."/>
            <person name="Hildebrand F."/>
            <person name="Pallen M.J."/>
        </authorList>
    </citation>
    <scope>NUCLEOTIDE SEQUENCE</scope>
    <source>
        <strain evidence="2">316</strain>
    </source>
</reference>
<sequence length="48" mass="5423">MKIALDTLRHSVQRRFAALGLLCGLAITVTWWLLVARTVWIAIEWASA</sequence>
<evidence type="ECO:0000256" key="1">
    <source>
        <dbReference type="SAM" id="Phobius"/>
    </source>
</evidence>
<keyword evidence="1" id="KW-1133">Transmembrane helix</keyword>
<gene>
    <name evidence="2" type="ORF">K8W01_08525</name>
</gene>
<comment type="caution">
    <text evidence="2">The sequence shown here is derived from an EMBL/GenBank/DDBJ whole genome shotgun (WGS) entry which is preliminary data.</text>
</comment>
<evidence type="ECO:0000313" key="2">
    <source>
        <dbReference type="EMBL" id="HJE23689.1"/>
    </source>
</evidence>
<dbReference type="AlphaFoldDB" id="A0A921E1Q4"/>
<evidence type="ECO:0000313" key="3">
    <source>
        <dbReference type="Proteomes" id="UP000742631"/>
    </source>
</evidence>
<name>A0A921E1Q4_9HYPH</name>